<dbReference type="Proteomes" id="UP000789525">
    <property type="component" value="Unassembled WGS sequence"/>
</dbReference>
<accession>A0ACA9JZ67</accession>
<gene>
    <name evidence="1" type="ORF">ACOLOM_LOCUS384</name>
</gene>
<reference evidence="1" key="1">
    <citation type="submission" date="2021-06" db="EMBL/GenBank/DDBJ databases">
        <authorList>
            <person name="Kallberg Y."/>
            <person name="Tangrot J."/>
            <person name="Rosling A."/>
        </authorList>
    </citation>
    <scope>NUCLEOTIDE SEQUENCE</scope>
    <source>
        <strain evidence="1">CL356</strain>
    </source>
</reference>
<evidence type="ECO:0000313" key="2">
    <source>
        <dbReference type="Proteomes" id="UP000789525"/>
    </source>
</evidence>
<name>A0ACA9JZ67_9GLOM</name>
<protein>
    <submittedName>
        <fullName evidence="1">5469_t:CDS:1</fullName>
    </submittedName>
</protein>
<comment type="caution">
    <text evidence="1">The sequence shown here is derived from an EMBL/GenBank/DDBJ whole genome shotgun (WGS) entry which is preliminary data.</text>
</comment>
<proteinExistence type="predicted"/>
<keyword evidence="2" id="KW-1185">Reference proteome</keyword>
<evidence type="ECO:0000313" key="1">
    <source>
        <dbReference type="EMBL" id="CAG8443537.1"/>
    </source>
</evidence>
<sequence length="399" mass="45150">MGKEPFHEIVTNTFPTFLKRAQPTFSPVVSTTIADDPYMTSGGLAYGILCTMSLFLMIILAIIYGRLARNRVFVYFCLSLIMLYIPHILGAWIYGANLNRAPTAVCWVQALWINASGISAGITVLIYAYEIYRNIVKQRVTEGEWKRRKYYLTMSVVFPVLVGIVPPLLIADKPDGIVVANLFFARKGFDPNKSTTPRTARDFDLEASTPPSNGSSVTMSHEESVVYEDLSSGSFTRRVVGRIPIYICLRLVLFLVTYCAMIVLLYGRSLVVNLKQDELSVKEPKYIEYIVASLGIIIFLIFGTSLEACAAYLRFLKVIFNFNWLKRCFGRDDSFGDWEVTRKKREVTDTPEPTFISRGATPTKFATREVIMKAEEDKKNQPLRGDDYLTIIRQIPPVL</sequence>
<dbReference type="EMBL" id="CAJVPT010000367">
    <property type="protein sequence ID" value="CAG8443537.1"/>
    <property type="molecule type" value="Genomic_DNA"/>
</dbReference>
<organism evidence="1 2">
    <name type="scientific">Acaulospora colombiana</name>
    <dbReference type="NCBI Taxonomy" id="27376"/>
    <lineage>
        <taxon>Eukaryota</taxon>
        <taxon>Fungi</taxon>
        <taxon>Fungi incertae sedis</taxon>
        <taxon>Mucoromycota</taxon>
        <taxon>Glomeromycotina</taxon>
        <taxon>Glomeromycetes</taxon>
        <taxon>Diversisporales</taxon>
        <taxon>Acaulosporaceae</taxon>
        <taxon>Acaulospora</taxon>
    </lineage>
</organism>